<gene>
    <name evidence="5" type="ORF">D9613_011881</name>
</gene>
<evidence type="ECO:0000259" key="4">
    <source>
        <dbReference type="SMART" id="SM00823"/>
    </source>
</evidence>
<accession>A0A8H4QKP9</accession>
<feature type="transmembrane region" description="Helical" evidence="3">
    <location>
        <begin position="214"/>
        <end position="238"/>
    </location>
</feature>
<dbReference type="GO" id="GO:0031177">
    <property type="term" value="F:phosphopantetheine binding"/>
    <property type="evidence" value="ECO:0007669"/>
    <property type="project" value="InterPro"/>
</dbReference>
<evidence type="ECO:0000313" key="6">
    <source>
        <dbReference type="Proteomes" id="UP000521872"/>
    </source>
</evidence>
<dbReference type="InterPro" id="IPR020806">
    <property type="entry name" value="PKS_PP-bd"/>
</dbReference>
<keyword evidence="3" id="KW-1133">Transmembrane helix</keyword>
<organism evidence="5 6">
    <name type="scientific">Agrocybe pediades</name>
    <dbReference type="NCBI Taxonomy" id="84607"/>
    <lineage>
        <taxon>Eukaryota</taxon>
        <taxon>Fungi</taxon>
        <taxon>Dikarya</taxon>
        <taxon>Basidiomycota</taxon>
        <taxon>Agaricomycotina</taxon>
        <taxon>Agaricomycetes</taxon>
        <taxon>Agaricomycetidae</taxon>
        <taxon>Agaricales</taxon>
        <taxon>Agaricineae</taxon>
        <taxon>Strophariaceae</taxon>
        <taxon>Agrocybe</taxon>
    </lineage>
</organism>
<dbReference type="PROSITE" id="PS00455">
    <property type="entry name" value="AMP_BINDING"/>
    <property type="match status" value="1"/>
</dbReference>
<dbReference type="InterPro" id="IPR051414">
    <property type="entry name" value="Adenylate-forming_Reductase"/>
</dbReference>
<dbReference type="InterPro" id="IPR000873">
    <property type="entry name" value="AMP-dep_synth/lig_dom"/>
</dbReference>
<dbReference type="InterPro" id="IPR020845">
    <property type="entry name" value="AMP-binding_CS"/>
</dbReference>
<keyword evidence="1" id="KW-0596">Phosphopantetheine</keyword>
<dbReference type="PANTHER" id="PTHR43439:SF2">
    <property type="entry name" value="ENZYME, PUTATIVE (JCVI)-RELATED"/>
    <property type="match status" value="1"/>
</dbReference>
<dbReference type="EMBL" id="JAACJL010000047">
    <property type="protein sequence ID" value="KAF4612669.1"/>
    <property type="molecule type" value="Genomic_DNA"/>
</dbReference>
<proteinExistence type="predicted"/>
<feature type="transmembrane region" description="Helical" evidence="3">
    <location>
        <begin position="106"/>
        <end position="125"/>
    </location>
</feature>
<dbReference type="Pfam" id="PF23562">
    <property type="entry name" value="AMP-binding_C_3"/>
    <property type="match status" value="1"/>
</dbReference>
<name>A0A8H4QKP9_9AGAR</name>
<keyword evidence="3" id="KW-0472">Membrane</keyword>
<keyword evidence="6" id="KW-1185">Reference proteome</keyword>
<dbReference type="InterPro" id="IPR042099">
    <property type="entry name" value="ANL_N_sf"/>
</dbReference>
<dbReference type="Gene3D" id="3.40.50.12780">
    <property type="entry name" value="N-terminal domain of ligase-like"/>
    <property type="match status" value="1"/>
</dbReference>
<dbReference type="SMART" id="SM00823">
    <property type="entry name" value="PKS_PP"/>
    <property type="match status" value="1"/>
</dbReference>
<feature type="transmembrane region" description="Helical" evidence="3">
    <location>
        <begin position="172"/>
        <end position="193"/>
    </location>
</feature>
<dbReference type="Gene3D" id="3.40.50.720">
    <property type="entry name" value="NAD(P)-binding Rossmann-like Domain"/>
    <property type="match status" value="1"/>
</dbReference>
<evidence type="ECO:0000256" key="3">
    <source>
        <dbReference type="SAM" id="Phobius"/>
    </source>
</evidence>
<evidence type="ECO:0000256" key="1">
    <source>
        <dbReference type="ARBA" id="ARBA00022450"/>
    </source>
</evidence>
<dbReference type="PANTHER" id="PTHR43439">
    <property type="entry name" value="PHENYLACETATE-COENZYME A LIGASE"/>
    <property type="match status" value="1"/>
</dbReference>
<feature type="transmembrane region" description="Helical" evidence="3">
    <location>
        <begin position="20"/>
        <end position="37"/>
    </location>
</feature>
<dbReference type="SUPFAM" id="SSF47336">
    <property type="entry name" value="ACP-like"/>
    <property type="match status" value="1"/>
</dbReference>
<keyword evidence="2" id="KW-0597">Phosphoprotein</keyword>
<feature type="transmembrane region" description="Helical" evidence="3">
    <location>
        <begin position="49"/>
        <end position="71"/>
    </location>
</feature>
<evidence type="ECO:0000313" key="5">
    <source>
        <dbReference type="EMBL" id="KAF4612669.1"/>
    </source>
</evidence>
<dbReference type="InterPro" id="IPR036291">
    <property type="entry name" value="NAD(P)-bd_dom_sf"/>
</dbReference>
<dbReference type="Pfam" id="PF07993">
    <property type="entry name" value="NAD_binding_4"/>
    <property type="match status" value="1"/>
</dbReference>
<dbReference type="SUPFAM" id="SSF56801">
    <property type="entry name" value="Acetyl-CoA synthetase-like"/>
    <property type="match status" value="1"/>
</dbReference>
<dbReference type="InterPro" id="IPR013120">
    <property type="entry name" value="FAR_NAD-bd"/>
</dbReference>
<comment type="caution">
    <text evidence="5">The sequence shown here is derived from an EMBL/GenBank/DDBJ whole genome shotgun (WGS) entry which is preliminary data.</text>
</comment>
<keyword evidence="3" id="KW-0812">Transmembrane</keyword>
<dbReference type="Proteomes" id="UP000521872">
    <property type="component" value="Unassembled WGS sequence"/>
</dbReference>
<feature type="domain" description="Polyketide synthase-like phosphopantetheine-binding" evidence="4">
    <location>
        <begin position="985"/>
        <end position="1060"/>
    </location>
</feature>
<evidence type="ECO:0000256" key="2">
    <source>
        <dbReference type="ARBA" id="ARBA00022553"/>
    </source>
</evidence>
<dbReference type="Pfam" id="PF00501">
    <property type="entry name" value="AMP-binding"/>
    <property type="match status" value="1"/>
</dbReference>
<reference evidence="5 6" key="1">
    <citation type="submission" date="2019-12" db="EMBL/GenBank/DDBJ databases">
        <authorList>
            <person name="Floudas D."/>
            <person name="Bentzer J."/>
            <person name="Ahren D."/>
            <person name="Johansson T."/>
            <person name="Persson P."/>
            <person name="Tunlid A."/>
        </authorList>
    </citation>
    <scope>NUCLEOTIDE SEQUENCE [LARGE SCALE GENOMIC DNA]</scope>
    <source>
        <strain evidence="5 6">CBS 102.39</strain>
    </source>
</reference>
<feature type="transmembrane region" description="Helical" evidence="3">
    <location>
        <begin position="132"/>
        <end position="152"/>
    </location>
</feature>
<dbReference type="SUPFAM" id="SSF51735">
    <property type="entry name" value="NAD(P)-binding Rossmann-fold domains"/>
    <property type="match status" value="1"/>
</dbReference>
<dbReference type="InterPro" id="IPR036736">
    <property type="entry name" value="ACP-like_sf"/>
</dbReference>
<protein>
    <recommendedName>
        <fullName evidence="4">Polyketide synthase-like phosphopantetheine-binding domain-containing protein</fullName>
    </recommendedName>
</protein>
<sequence>MADGISLIAASLATVGIESFLYGVFFLLSILSVYLLVWRQKSASPRKKVVSEPLFIATCAMFTTVTAHWIITFIRLFDAFINFNGGQTPILYYGDLRRTTEVMKTAFLVATLVISDAVVIYRLWVVWNYNKTIVIFPLSTLVGLMVCGSGITYQFSIFPLGNDVFTSVAGRWITSSTVLSMCTNIYSTGLISWRIWQINAASRHTRGRSSLNSVLAIIVESAAIYTTWAVFFFATYLAETNLQFFTIDAFPEMAGIAFMLIITRVGLGWAQKAVAPLSGSVSRVQDSQSSGTQQDSIALRPLAINIAKTVDRTDEYHVGPKAFDPEYMVANAILDAAAFVIIPRQDAVCLHSRCAARYMATENLIRETQDCVKPQYSASRMIRIIPKPPQTQALSSQTFQPPPLDGTLSIPELYDWHLKNSPKHPLFVYACGNNNNDVRTILWGEAVKAIHSGTRIVRKTMGWKPGQTNPPVVAILAASGEQSNKSKVTKFGLPFDSADSITYFTMSMSILRAGYAAFPISPRNSPAAVAHLLNKVNVKCLFVGKDTGILELASSALDLLDASQHASSKPLTAQMPTFEELFLDYPGEADDIPFERRGDDEIVFYIHSSGSTSFPKPIPWTGYRMSQVALPTYFGERDLTGVIWSLHIMPMYHGLGVMQLCLAPSTGHVLSVFEPKSPAIAPTPKNHFEAAAACKSNVIFSVPAIIAEWSRHPDYVEWLSTRDAVIFGGGPLNKAVGNFLTSKGVPIFNLYGCSEGGILSTVLPANADNDWEYFRFSGHIKAEMRPQGDGTYEFVMVNNPLCEVCVVNTQVNGVDAYATSDLFTEHPQKPGYWRIYGRKDDQIMHSTGEKTNPGPLEDILNRDPLVQSSLIFGRGRFQAGVLINPKPEFQFDSTDEAKLADFRNKVWPTVKSMNAFAPQHSRIFKEAIIVTKPSKPFVYTAKGTPRRQTVLEVYEDEIKAMYDAITDSSQSEIQPPDEWDLVHTLDFVREILRKVFSHNLDDDMDIFEHGCDSLQATWIRNALLRALRESAYIDTRGIEDNFVYDHPTILSLASFMRQLATAENDQVSDTALSRPHAMRAMVEKYQYNPSPAAKLIPREAHMSSEGDVVIVTGTTGGLGSYLLAELVGSADVARVYALNRASRGGRCTLADRQRKSLIDRGLSAEAVLGSEKLQLLEVDLTLPNFGLIKDVYDKLSSSVTHIIHNAWPVDFNLSLTSFETSIKGLHNLVQFALDTASPSPRTIIFTSSIGVLRNTESQNESTIHEGPVPPEIAVGTGYSESKWVAEEMLMHASRNSTLNAIIVRVGQISGGLNGYWNTAEWLPSLVQSAQIFGCLPNDDRTVDWIPLHIAAKALVDYRKCGSPSLSTILHLTHPKPAPWSLLAKAIAQNLSIDLVSYAEWLEKLRRAATSGKDERADIEAMRRIPALRLLPFFQAMSSRQAGCSNAFGFPRLDNHGAVRLSDTLSKSTDHMELGNKDVESWMKYWESVGFVQK</sequence>